<dbReference type="InterPro" id="IPR000719">
    <property type="entry name" value="Prot_kinase_dom"/>
</dbReference>
<name>A0A0W0G0P1_MONRR</name>
<dbReference type="PROSITE" id="PS50011">
    <property type="entry name" value="PROTEIN_KINASE_DOM"/>
    <property type="match status" value="1"/>
</dbReference>
<feature type="region of interest" description="Disordered" evidence="1">
    <location>
        <begin position="375"/>
        <end position="398"/>
    </location>
</feature>
<evidence type="ECO:0000313" key="3">
    <source>
        <dbReference type="EMBL" id="KTB42145.1"/>
    </source>
</evidence>
<dbReference type="EMBL" id="LATX01001378">
    <property type="protein sequence ID" value="KTB42145.1"/>
    <property type="molecule type" value="Genomic_DNA"/>
</dbReference>
<dbReference type="PROSITE" id="PS00108">
    <property type="entry name" value="PROTEIN_KINASE_ST"/>
    <property type="match status" value="1"/>
</dbReference>
<organism evidence="3 4">
    <name type="scientific">Moniliophthora roreri</name>
    <name type="common">Frosty pod rot fungus</name>
    <name type="synonym">Monilia roreri</name>
    <dbReference type="NCBI Taxonomy" id="221103"/>
    <lineage>
        <taxon>Eukaryota</taxon>
        <taxon>Fungi</taxon>
        <taxon>Dikarya</taxon>
        <taxon>Basidiomycota</taxon>
        <taxon>Agaricomycotina</taxon>
        <taxon>Agaricomycetes</taxon>
        <taxon>Agaricomycetidae</taxon>
        <taxon>Agaricales</taxon>
        <taxon>Marasmiineae</taxon>
        <taxon>Marasmiaceae</taxon>
        <taxon>Moniliophthora</taxon>
    </lineage>
</organism>
<dbReference type="GO" id="GO:0004674">
    <property type="term" value="F:protein serine/threonine kinase activity"/>
    <property type="evidence" value="ECO:0007669"/>
    <property type="project" value="TreeGrafter"/>
</dbReference>
<accession>A0A0W0G0P1</accession>
<dbReference type="GO" id="GO:0005524">
    <property type="term" value="F:ATP binding"/>
    <property type="evidence" value="ECO:0007669"/>
    <property type="project" value="InterPro"/>
</dbReference>
<dbReference type="SMART" id="SM00220">
    <property type="entry name" value="S_TKc"/>
    <property type="match status" value="1"/>
</dbReference>
<sequence length="398" mass="44031">MASTIASDVEDLNARVTREILRSDDSSLALLIPSNAGKEYVLALIELLQAEIDDCSPTDGRHRKKCIKYLKALATKYRVLPQALFVENIARDGDHPLRGGGYAASSDGHRPLCLKVLRMFTENDEAARGKIFLDFCQEALIWKQLKHPNIVPFLGVNTKIFAPGFCLVSPWMVNGDVVSFVKAFPAFDKLVLIHEISSAPDYLHSLEPAIVHGDIKGANILITNDLHCCLADFGLAIAAESQSLVSSSSGTPKGSFRWLAPELISSGQAPVSARTRKKPQRDIYAFACTVLEIITGRPPFADLSDGAVLLKVIQGDRPERPASGWCPDSIWDLVEQCWEQDPRKRPFARTLYEHLGGLIRERELSIGGRLLPRRPGLEEPREDIDDNDDPLLEFFPPA</sequence>
<dbReference type="SUPFAM" id="SSF56112">
    <property type="entry name" value="Protein kinase-like (PK-like)"/>
    <property type="match status" value="1"/>
</dbReference>
<evidence type="ECO:0000313" key="4">
    <source>
        <dbReference type="Proteomes" id="UP000054988"/>
    </source>
</evidence>
<dbReference type="InterPro" id="IPR008271">
    <property type="entry name" value="Ser/Thr_kinase_AS"/>
</dbReference>
<dbReference type="InterPro" id="IPR051681">
    <property type="entry name" value="Ser/Thr_Kinases-Pseudokinases"/>
</dbReference>
<dbReference type="AlphaFoldDB" id="A0A0W0G0P1"/>
<protein>
    <recommendedName>
        <fullName evidence="2">Protein kinase domain-containing protein</fullName>
    </recommendedName>
</protein>
<proteinExistence type="predicted"/>
<evidence type="ECO:0000259" key="2">
    <source>
        <dbReference type="PROSITE" id="PS50011"/>
    </source>
</evidence>
<reference evidence="3 4" key="1">
    <citation type="submission" date="2015-12" db="EMBL/GenBank/DDBJ databases">
        <title>Draft genome sequence of Moniliophthora roreri, the causal agent of frosty pod rot of cacao.</title>
        <authorList>
            <person name="Aime M.C."/>
            <person name="Diaz-Valderrama J.R."/>
            <person name="Kijpornyongpan T."/>
            <person name="Phillips-Mora W."/>
        </authorList>
    </citation>
    <scope>NUCLEOTIDE SEQUENCE [LARGE SCALE GENOMIC DNA]</scope>
    <source>
        <strain evidence="3 4">MCA 2952</strain>
    </source>
</reference>
<feature type="domain" description="Protein kinase" evidence="2">
    <location>
        <begin position="83"/>
        <end position="357"/>
    </location>
</feature>
<dbReference type="PANTHER" id="PTHR44329">
    <property type="entry name" value="SERINE/THREONINE-PROTEIN KINASE TNNI3K-RELATED"/>
    <property type="match status" value="1"/>
</dbReference>
<dbReference type="Gene3D" id="1.10.510.10">
    <property type="entry name" value="Transferase(Phosphotransferase) domain 1"/>
    <property type="match status" value="1"/>
</dbReference>
<dbReference type="InterPro" id="IPR011009">
    <property type="entry name" value="Kinase-like_dom_sf"/>
</dbReference>
<feature type="compositionally biased region" description="Acidic residues" evidence="1">
    <location>
        <begin position="380"/>
        <end position="391"/>
    </location>
</feature>
<comment type="caution">
    <text evidence="3">The sequence shown here is derived from an EMBL/GenBank/DDBJ whole genome shotgun (WGS) entry which is preliminary data.</text>
</comment>
<dbReference type="InterPro" id="IPR001245">
    <property type="entry name" value="Ser-Thr/Tyr_kinase_cat_dom"/>
</dbReference>
<evidence type="ECO:0000256" key="1">
    <source>
        <dbReference type="SAM" id="MobiDB-lite"/>
    </source>
</evidence>
<gene>
    <name evidence="3" type="ORF">WG66_5273</name>
</gene>
<dbReference type="Proteomes" id="UP000054988">
    <property type="component" value="Unassembled WGS sequence"/>
</dbReference>
<dbReference type="eggNOG" id="KOG0192">
    <property type="taxonomic scope" value="Eukaryota"/>
</dbReference>
<dbReference type="Pfam" id="PF07714">
    <property type="entry name" value="PK_Tyr_Ser-Thr"/>
    <property type="match status" value="1"/>
</dbReference>